<feature type="binding site" evidence="7">
    <location>
        <position position="151"/>
    </location>
    <ligand>
        <name>ATP</name>
        <dbReference type="ChEBI" id="CHEBI:30616"/>
    </ligand>
</feature>
<keyword evidence="3 7" id="KW-0547">Nucleotide-binding</keyword>
<sequence>MMIYFGEIPQQIFRDIREIGSGSFSNIFSATYRKTQTKVALKAFEKKHGEEMVIQNEIDIHKSLHHPLIAEFFSDFETDHLKIIILELVEGITMLDKVNKEERLGVIEAQFVFVQLMTVFDYLHIEKNIAHRDLKLENIMIDSYGHIRVIDFGFSSNSTNLMTTLCGSIPYCAPEIFTCEKFSKSADIWSLGIILFALVSGRLPFYDSNMNNMVASICTSEPEYPQMIPTNCLDILSKLLIKDPENRITIKDIERHSFVLNCTFSHIDMDALFVRSEFKSVEDHILSRQNYAFVLNQKIENELLKMSHCAGAGKLRSSSNLSRSVLRSLNMPIVVSGRRMSQITQPRHFNKMRKRAVFNASNVQNIQNLVEKNSILTTTTDSGSL</sequence>
<dbReference type="PROSITE" id="PS00107">
    <property type="entry name" value="PROTEIN_KINASE_ATP"/>
    <property type="match status" value="1"/>
</dbReference>
<evidence type="ECO:0000256" key="4">
    <source>
        <dbReference type="ARBA" id="ARBA00022777"/>
    </source>
</evidence>
<dbReference type="Gene3D" id="1.10.510.10">
    <property type="entry name" value="Transferase(Phosphotransferase) domain 1"/>
    <property type="match status" value="1"/>
</dbReference>
<dbReference type="InterPro" id="IPR017441">
    <property type="entry name" value="Protein_kinase_ATP_BS"/>
</dbReference>
<dbReference type="FunFam" id="1.10.510.10:FF:000571">
    <property type="entry name" value="Maternal embryonic leucine zipper kinase"/>
    <property type="match status" value="1"/>
</dbReference>
<dbReference type="PANTHER" id="PTHR24350">
    <property type="entry name" value="SERINE/THREONINE-PROTEIN KINASE IAL-RELATED"/>
    <property type="match status" value="1"/>
</dbReference>
<dbReference type="InterPro" id="IPR008271">
    <property type="entry name" value="Ser/Thr_kinase_AS"/>
</dbReference>
<dbReference type="InterPro" id="IPR011009">
    <property type="entry name" value="Kinase-like_dom_sf"/>
</dbReference>
<evidence type="ECO:0000256" key="2">
    <source>
        <dbReference type="ARBA" id="ARBA00022679"/>
    </source>
</evidence>
<evidence type="ECO:0000256" key="7">
    <source>
        <dbReference type="PIRSR" id="PIRSR630616-2"/>
    </source>
</evidence>
<reference evidence="12" key="1">
    <citation type="submission" date="2016-10" db="EMBL/GenBank/DDBJ databases">
        <authorList>
            <person name="Benchimol M."/>
            <person name="Almeida L.G."/>
            <person name="Vasconcelos A.T."/>
            <person name="Perreira-Neves A."/>
            <person name="Rosa I.A."/>
            <person name="Tasca T."/>
            <person name="Bogo M.R."/>
            <person name="de Souza W."/>
        </authorList>
    </citation>
    <scope>NUCLEOTIDE SEQUENCE [LARGE SCALE GENOMIC DNA]</scope>
    <source>
        <strain evidence="12">K</strain>
    </source>
</reference>
<dbReference type="InterPro" id="IPR030616">
    <property type="entry name" value="Aur-like"/>
</dbReference>
<dbReference type="GeneID" id="94849206"/>
<dbReference type="GO" id="GO:0004674">
    <property type="term" value="F:protein serine/threonine kinase activity"/>
    <property type="evidence" value="ECO:0007669"/>
    <property type="project" value="UniProtKB-KW"/>
</dbReference>
<feature type="cross-link" description="Glycyl lysine isopeptide (Lys-Gly) (interchain with G-Cter in SUMO2)" evidence="8">
    <location>
        <position position="135"/>
    </location>
</feature>
<protein>
    <submittedName>
        <fullName evidence="12">CAMK family protein kinase</fullName>
    </submittedName>
</protein>
<dbReference type="Pfam" id="PF00069">
    <property type="entry name" value="Pkinase"/>
    <property type="match status" value="1"/>
</dbReference>
<dbReference type="VEuPathDB" id="TrichDB:TRFO_42832"/>
<proteinExistence type="inferred from homology"/>
<evidence type="ECO:0000256" key="8">
    <source>
        <dbReference type="PIRSR" id="PIRSR630616-3"/>
    </source>
</evidence>
<dbReference type="SMART" id="SM00220">
    <property type="entry name" value="S_TKc"/>
    <property type="match status" value="1"/>
</dbReference>
<evidence type="ECO:0000256" key="1">
    <source>
        <dbReference type="ARBA" id="ARBA00022527"/>
    </source>
</evidence>
<keyword evidence="2" id="KW-0808">Transferase</keyword>
<dbReference type="PROSITE" id="PS50011">
    <property type="entry name" value="PROTEIN_KINASE_DOM"/>
    <property type="match status" value="1"/>
</dbReference>
<name>A0A1J4KUG7_9EUKA</name>
<feature type="domain" description="Protein kinase" evidence="11">
    <location>
        <begin position="13"/>
        <end position="259"/>
    </location>
</feature>
<evidence type="ECO:0000259" key="11">
    <source>
        <dbReference type="PROSITE" id="PS50011"/>
    </source>
</evidence>
<dbReference type="EMBL" id="MLAK01000302">
    <property type="protein sequence ID" value="OHT14921.1"/>
    <property type="molecule type" value="Genomic_DNA"/>
</dbReference>
<dbReference type="AlphaFoldDB" id="A0A1J4KUG7"/>
<dbReference type="SUPFAM" id="SSF56112">
    <property type="entry name" value="Protein kinase-like (PK-like)"/>
    <property type="match status" value="1"/>
</dbReference>
<dbReference type="GO" id="GO:0005524">
    <property type="term" value="F:ATP binding"/>
    <property type="evidence" value="ECO:0007669"/>
    <property type="project" value="UniProtKB-UniRule"/>
</dbReference>
<keyword evidence="5 7" id="KW-0067">ATP-binding</keyword>
<keyword evidence="13" id="KW-1185">Reference proteome</keyword>
<keyword evidence="1 10" id="KW-0723">Serine/threonine-protein kinase</keyword>
<dbReference type="InterPro" id="IPR000719">
    <property type="entry name" value="Prot_kinase_dom"/>
</dbReference>
<feature type="binding site" evidence="7 9">
    <location>
        <position position="42"/>
    </location>
    <ligand>
        <name>ATP</name>
        <dbReference type="ChEBI" id="CHEBI:30616"/>
    </ligand>
</feature>
<evidence type="ECO:0000256" key="5">
    <source>
        <dbReference type="ARBA" id="ARBA00022840"/>
    </source>
</evidence>
<comment type="caution">
    <text evidence="12">The sequence shown here is derived from an EMBL/GenBank/DDBJ whole genome shotgun (WGS) entry which is preliminary data.</text>
</comment>
<evidence type="ECO:0000256" key="9">
    <source>
        <dbReference type="PROSITE-ProRule" id="PRU10141"/>
    </source>
</evidence>
<evidence type="ECO:0000256" key="6">
    <source>
        <dbReference type="PIRSR" id="PIRSR630616-1"/>
    </source>
</evidence>
<dbReference type="Proteomes" id="UP000179807">
    <property type="component" value="Unassembled WGS sequence"/>
</dbReference>
<feature type="binding site" evidence="7">
    <location>
        <begin position="137"/>
        <end position="138"/>
    </location>
    <ligand>
        <name>ATP</name>
        <dbReference type="ChEBI" id="CHEBI:30616"/>
    </ligand>
</feature>
<dbReference type="PROSITE" id="PS00108">
    <property type="entry name" value="PROTEIN_KINASE_ST"/>
    <property type="match status" value="1"/>
</dbReference>
<feature type="active site" description="Proton acceptor" evidence="6">
    <location>
        <position position="133"/>
    </location>
</feature>
<organism evidence="12 13">
    <name type="scientific">Tritrichomonas foetus</name>
    <dbReference type="NCBI Taxonomy" id="1144522"/>
    <lineage>
        <taxon>Eukaryota</taxon>
        <taxon>Metamonada</taxon>
        <taxon>Parabasalia</taxon>
        <taxon>Tritrichomonadida</taxon>
        <taxon>Tritrichomonadidae</taxon>
        <taxon>Tritrichomonas</taxon>
    </lineage>
</organism>
<dbReference type="OrthoDB" id="193931at2759"/>
<gene>
    <name evidence="12" type="ORF">TRFO_42832</name>
</gene>
<comment type="similarity">
    <text evidence="10">Belongs to the protein kinase superfamily.</text>
</comment>
<evidence type="ECO:0000256" key="3">
    <source>
        <dbReference type="ARBA" id="ARBA00022741"/>
    </source>
</evidence>
<keyword evidence="4 12" id="KW-0418">Kinase</keyword>
<evidence type="ECO:0000313" key="12">
    <source>
        <dbReference type="EMBL" id="OHT14921.1"/>
    </source>
</evidence>
<evidence type="ECO:0000256" key="10">
    <source>
        <dbReference type="RuleBase" id="RU000304"/>
    </source>
</evidence>
<evidence type="ECO:0000313" key="13">
    <source>
        <dbReference type="Proteomes" id="UP000179807"/>
    </source>
</evidence>
<dbReference type="RefSeq" id="XP_068368057.1">
    <property type="nucleotide sequence ID" value="XM_068514502.1"/>
</dbReference>
<accession>A0A1J4KUG7</accession>